<evidence type="ECO:0000256" key="1">
    <source>
        <dbReference type="ARBA" id="ARBA00022617"/>
    </source>
</evidence>
<keyword evidence="2 4" id="KW-0479">Metal-binding</keyword>
<feature type="domain" description="Cytochrome c" evidence="6">
    <location>
        <begin position="77"/>
        <end position="158"/>
    </location>
</feature>
<dbReference type="InterPro" id="IPR009056">
    <property type="entry name" value="Cyt_c-like_dom"/>
</dbReference>
<name>V5SHB4_9HYPH</name>
<keyword evidence="3 4" id="KW-0408">Iron</keyword>
<dbReference type="OrthoDB" id="5523448at2"/>
<evidence type="ECO:0000259" key="6">
    <source>
        <dbReference type="PROSITE" id="PS51007"/>
    </source>
</evidence>
<protein>
    <recommendedName>
        <fullName evidence="6">Cytochrome c domain-containing protein</fullName>
    </recommendedName>
</protein>
<dbReference type="EMBL" id="CP006912">
    <property type="protein sequence ID" value="AHB50276.1"/>
    <property type="molecule type" value="Genomic_DNA"/>
</dbReference>
<dbReference type="GO" id="GO:0009055">
    <property type="term" value="F:electron transfer activity"/>
    <property type="evidence" value="ECO:0007669"/>
    <property type="project" value="InterPro"/>
</dbReference>
<feature type="signal peptide" evidence="5">
    <location>
        <begin position="1"/>
        <end position="34"/>
    </location>
</feature>
<accession>V5SHB4</accession>
<keyword evidence="5" id="KW-0732">Signal</keyword>
<gene>
    <name evidence="7" type="ORF">W911_12905</name>
</gene>
<dbReference type="GO" id="GO:0020037">
    <property type="term" value="F:heme binding"/>
    <property type="evidence" value="ECO:0007669"/>
    <property type="project" value="InterPro"/>
</dbReference>
<dbReference type="Gene3D" id="1.10.760.10">
    <property type="entry name" value="Cytochrome c-like domain"/>
    <property type="match status" value="1"/>
</dbReference>
<dbReference type="Pfam" id="PF13442">
    <property type="entry name" value="Cytochrome_CBB3"/>
    <property type="match status" value="1"/>
</dbReference>
<dbReference type="KEGG" id="hni:W911_12905"/>
<dbReference type="SUPFAM" id="SSF46626">
    <property type="entry name" value="Cytochrome c"/>
    <property type="match status" value="1"/>
</dbReference>
<evidence type="ECO:0000256" key="4">
    <source>
        <dbReference type="PROSITE-ProRule" id="PRU00433"/>
    </source>
</evidence>
<dbReference type="InterPro" id="IPR036909">
    <property type="entry name" value="Cyt_c-like_dom_sf"/>
</dbReference>
<evidence type="ECO:0000313" key="7">
    <source>
        <dbReference type="EMBL" id="AHB50276.1"/>
    </source>
</evidence>
<keyword evidence="8" id="KW-1185">Reference proteome</keyword>
<dbReference type="Proteomes" id="UP000018542">
    <property type="component" value="Chromosome"/>
</dbReference>
<sequence length="159" mass="17081">MTLKSRLFPLRPALFAAAFMVPAVTMSLAPPAMAEIEFRHALDNSPLDLAPIKGEEITAAVEAFRKDGVNPYNGDADAIAAGKTLYNDNCQACHKPDGSGGMGPSLIDDVYINKRANTDVGVFEIIHSGSSGAMRSFSIRGVTQDQILKMIAYIHTLKK</sequence>
<dbReference type="STRING" id="1029756.W911_12905"/>
<organism evidence="7 8">
    <name type="scientific">Hyphomicrobium nitrativorans NL23</name>
    <dbReference type="NCBI Taxonomy" id="1029756"/>
    <lineage>
        <taxon>Bacteria</taxon>
        <taxon>Pseudomonadati</taxon>
        <taxon>Pseudomonadota</taxon>
        <taxon>Alphaproteobacteria</taxon>
        <taxon>Hyphomicrobiales</taxon>
        <taxon>Hyphomicrobiaceae</taxon>
        <taxon>Hyphomicrobium</taxon>
    </lineage>
</organism>
<keyword evidence="1 4" id="KW-0349">Heme</keyword>
<dbReference type="PROSITE" id="PS51007">
    <property type="entry name" value="CYTC"/>
    <property type="match status" value="1"/>
</dbReference>
<dbReference type="PATRIC" id="fig|1029756.8.peg.2685"/>
<dbReference type="HOGENOM" id="CLU_109361_0_0_5"/>
<reference evidence="7 8" key="1">
    <citation type="journal article" date="2014" name="Genome Announc.">
        <title>Complete Genome Sequence of Hyphomicrobium nitrativorans Strain NL23, a Denitrifying Bacterium Isolated from Biofilm of a Methanol-Fed Denitrification System Treating Seawater at the Montreal Biodome.</title>
        <authorList>
            <person name="Martineau C."/>
            <person name="Villeneuve C."/>
            <person name="Mauffrey F."/>
            <person name="Villemur R."/>
        </authorList>
    </citation>
    <scope>NUCLEOTIDE SEQUENCE [LARGE SCALE GENOMIC DNA]</scope>
    <source>
        <strain evidence="7">NL23</strain>
    </source>
</reference>
<dbReference type="RefSeq" id="WP_023787915.1">
    <property type="nucleotide sequence ID" value="NC_022997.1"/>
</dbReference>
<evidence type="ECO:0000313" key="8">
    <source>
        <dbReference type="Proteomes" id="UP000018542"/>
    </source>
</evidence>
<proteinExistence type="predicted"/>
<dbReference type="AlphaFoldDB" id="V5SHB4"/>
<evidence type="ECO:0000256" key="3">
    <source>
        <dbReference type="ARBA" id="ARBA00023004"/>
    </source>
</evidence>
<dbReference type="GO" id="GO:0046872">
    <property type="term" value="F:metal ion binding"/>
    <property type="evidence" value="ECO:0007669"/>
    <property type="project" value="UniProtKB-KW"/>
</dbReference>
<evidence type="ECO:0000256" key="5">
    <source>
        <dbReference type="SAM" id="SignalP"/>
    </source>
</evidence>
<feature type="chain" id="PRO_5004740677" description="Cytochrome c domain-containing protein" evidence="5">
    <location>
        <begin position="35"/>
        <end position="159"/>
    </location>
</feature>
<evidence type="ECO:0000256" key="2">
    <source>
        <dbReference type="ARBA" id="ARBA00022723"/>
    </source>
</evidence>